<reference evidence="2" key="1">
    <citation type="journal article" date="2019" name="Int. J. Syst. Evol. Microbiol.">
        <title>The Global Catalogue of Microorganisms (GCM) 10K type strain sequencing project: providing services to taxonomists for standard genome sequencing and annotation.</title>
        <authorList>
            <consortium name="The Broad Institute Genomics Platform"/>
            <consortium name="The Broad Institute Genome Sequencing Center for Infectious Disease"/>
            <person name="Wu L."/>
            <person name="Ma J."/>
        </authorList>
    </citation>
    <scope>NUCLEOTIDE SEQUENCE [LARGE SCALE GENOMIC DNA]</scope>
    <source>
        <strain evidence="2">KCTC 52298</strain>
    </source>
</reference>
<dbReference type="RefSeq" id="WP_210352866.1">
    <property type="nucleotide sequence ID" value="NZ_JAEQMU010000001.1"/>
</dbReference>
<dbReference type="Pfam" id="PF08843">
    <property type="entry name" value="AbiEii"/>
    <property type="match status" value="1"/>
</dbReference>
<name>A0ABW5L897_9SPHI</name>
<evidence type="ECO:0000313" key="2">
    <source>
        <dbReference type="Proteomes" id="UP001597440"/>
    </source>
</evidence>
<keyword evidence="2" id="KW-1185">Reference proteome</keyword>
<dbReference type="GO" id="GO:0016740">
    <property type="term" value="F:transferase activity"/>
    <property type="evidence" value="ECO:0007669"/>
    <property type="project" value="UniProtKB-KW"/>
</dbReference>
<gene>
    <name evidence="1" type="ORF">ACFSQW_16810</name>
</gene>
<accession>A0ABW5L897</accession>
<evidence type="ECO:0000313" key="1">
    <source>
        <dbReference type="EMBL" id="MFD2556056.1"/>
    </source>
</evidence>
<dbReference type="EMBL" id="JBHULD010000018">
    <property type="protein sequence ID" value="MFD2556056.1"/>
    <property type="molecule type" value="Genomic_DNA"/>
</dbReference>
<keyword evidence="1" id="KW-0808">Transferase</keyword>
<protein>
    <submittedName>
        <fullName evidence="1">Nucleotidyl transferase AbiEii/AbiGii toxin family protein</fullName>
    </submittedName>
</protein>
<dbReference type="Proteomes" id="UP001597440">
    <property type="component" value="Unassembled WGS sequence"/>
</dbReference>
<comment type="caution">
    <text evidence="1">The sequence shown here is derived from an EMBL/GenBank/DDBJ whole genome shotgun (WGS) entry which is preliminary data.</text>
</comment>
<proteinExistence type="predicted"/>
<organism evidence="1 2">
    <name type="scientific">Sphingobacterium tabacisoli</name>
    <dbReference type="NCBI Taxonomy" id="2044855"/>
    <lineage>
        <taxon>Bacteria</taxon>
        <taxon>Pseudomonadati</taxon>
        <taxon>Bacteroidota</taxon>
        <taxon>Sphingobacteriia</taxon>
        <taxon>Sphingobacteriales</taxon>
        <taxon>Sphingobacteriaceae</taxon>
        <taxon>Sphingobacterium</taxon>
    </lineage>
</organism>
<dbReference type="InterPro" id="IPR014942">
    <property type="entry name" value="AbiEii"/>
</dbReference>
<sequence>MSAISPGLLQTIRELQSFESFDGSALGGGTNLAIRHQHRISTDIDIFFPHIIGKAGYERIKEEIQKFYGARVFGLQFPCAIDDQYIFLRFFVICDGETIKVEVLQNMRMLDDIEDIDGIRFVSELDIALFKMLSATNRATQKDIYDLDLLSERIPLIQLFEQLERKRSIFSGEECRTIFDLDEETNPLDDPLTLLKFDNGDIQGHKSRPHHSQNRVDIVENQKSWPVARSSWRKKVRVLFDQLNITFPSPSSSDVEDE</sequence>